<comment type="similarity">
    <text evidence="2">Belongs to the ABC transporter superfamily.</text>
</comment>
<organism evidence="10 11">
    <name type="scientific">Streptomyces boetiae</name>
    <dbReference type="NCBI Taxonomy" id="3075541"/>
    <lineage>
        <taxon>Bacteria</taxon>
        <taxon>Bacillati</taxon>
        <taxon>Actinomycetota</taxon>
        <taxon>Actinomycetes</taxon>
        <taxon>Kitasatosporales</taxon>
        <taxon>Streptomycetaceae</taxon>
        <taxon>Streptomyces</taxon>
    </lineage>
</organism>
<evidence type="ECO:0000256" key="4">
    <source>
        <dbReference type="ARBA" id="ARBA00022475"/>
    </source>
</evidence>
<dbReference type="InterPro" id="IPR003593">
    <property type="entry name" value="AAA+_ATPase"/>
</dbReference>
<dbReference type="InterPro" id="IPR050388">
    <property type="entry name" value="ABC_Ni/Peptide_Import"/>
</dbReference>
<dbReference type="InterPro" id="IPR003439">
    <property type="entry name" value="ABC_transporter-like_ATP-bd"/>
</dbReference>
<reference evidence="11" key="1">
    <citation type="submission" date="2023-07" db="EMBL/GenBank/DDBJ databases">
        <title>30 novel species of actinomycetes from the DSMZ collection.</title>
        <authorList>
            <person name="Nouioui I."/>
        </authorList>
    </citation>
    <scope>NUCLEOTIDE SEQUENCE [LARGE SCALE GENOMIC DNA]</scope>
    <source>
        <strain evidence="11">DSM 44917</strain>
    </source>
</reference>
<comment type="caution">
    <text evidence="10">The sequence shown here is derived from an EMBL/GenBank/DDBJ whole genome shotgun (WGS) entry which is preliminary data.</text>
</comment>
<dbReference type="Pfam" id="PF00005">
    <property type="entry name" value="ABC_tran"/>
    <property type="match status" value="1"/>
</dbReference>
<dbReference type="Proteomes" id="UP001183388">
    <property type="component" value="Unassembled WGS sequence"/>
</dbReference>
<dbReference type="RefSeq" id="WP_311632715.1">
    <property type="nucleotide sequence ID" value="NZ_JAVREN010000045.1"/>
</dbReference>
<dbReference type="SUPFAM" id="SSF52540">
    <property type="entry name" value="P-loop containing nucleoside triphosphate hydrolases"/>
    <property type="match status" value="1"/>
</dbReference>
<keyword evidence="11" id="KW-1185">Reference proteome</keyword>
<dbReference type="Pfam" id="PF08352">
    <property type="entry name" value="oligo_HPY"/>
    <property type="match status" value="1"/>
</dbReference>
<keyword evidence="3" id="KW-0813">Transport</keyword>
<evidence type="ECO:0000256" key="1">
    <source>
        <dbReference type="ARBA" id="ARBA00004202"/>
    </source>
</evidence>
<sequence length="409" mass="43326">MSSLTPASPAAPEPPPGSPVGNPAAEAVLTEAGEEVHTARTLADARPPAEEEILAVRDLTVSFPTDDGLVRAVRGVSYTLRAREVLGIVGESGSGKSVSSMAVMGLLPRGARVEGSILYRGRDLLTLRPRERRSLRGRKIAMIFQDPMTSLNPVRSIGDQLAEAVLAHRLVPRRQALARAREMLDLVGIPQAERRLGSYPHEFSGGMRQRVMIAMAIINDPDVIIADEPTTALDVTVQAQILEKLLEVKDAVNAAILLITHDLGVIAGMAHRTLVMYAGKPVEVGRTDEVFYRTRMPYTAGLLGSLPSLDGARGERLRPIGGTPPSLINLPAGCPFSPRCPLADAACREREPDLVPDGGDAGHLAACHHSDRLAAAEDPTAFFAAAASAPPANDPASNDTASNDTAEEA</sequence>
<feature type="compositionally biased region" description="Pro residues" evidence="8">
    <location>
        <begin position="9"/>
        <end position="18"/>
    </location>
</feature>
<accession>A0ABU2LDU3</accession>
<dbReference type="InterPro" id="IPR013563">
    <property type="entry name" value="Oligopep_ABC_C"/>
</dbReference>
<evidence type="ECO:0000256" key="2">
    <source>
        <dbReference type="ARBA" id="ARBA00005417"/>
    </source>
</evidence>
<feature type="region of interest" description="Disordered" evidence="8">
    <location>
        <begin position="1"/>
        <end position="28"/>
    </location>
</feature>
<evidence type="ECO:0000256" key="3">
    <source>
        <dbReference type="ARBA" id="ARBA00022448"/>
    </source>
</evidence>
<gene>
    <name evidence="10" type="ORF">RM780_22755</name>
</gene>
<dbReference type="EMBL" id="JAVREN010000045">
    <property type="protein sequence ID" value="MDT0309754.1"/>
    <property type="molecule type" value="Genomic_DNA"/>
</dbReference>
<feature type="domain" description="ABC transporter" evidence="9">
    <location>
        <begin position="54"/>
        <end position="303"/>
    </location>
</feature>
<keyword evidence="6 10" id="KW-0067">ATP-binding</keyword>
<dbReference type="CDD" id="cd03257">
    <property type="entry name" value="ABC_NikE_OppD_transporters"/>
    <property type="match status" value="1"/>
</dbReference>
<keyword evidence="5" id="KW-0547">Nucleotide-binding</keyword>
<evidence type="ECO:0000256" key="8">
    <source>
        <dbReference type="SAM" id="MobiDB-lite"/>
    </source>
</evidence>
<dbReference type="Gene3D" id="3.40.50.300">
    <property type="entry name" value="P-loop containing nucleotide triphosphate hydrolases"/>
    <property type="match status" value="1"/>
</dbReference>
<dbReference type="PROSITE" id="PS50893">
    <property type="entry name" value="ABC_TRANSPORTER_2"/>
    <property type="match status" value="1"/>
</dbReference>
<evidence type="ECO:0000313" key="10">
    <source>
        <dbReference type="EMBL" id="MDT0309754.1"/>
    </source>
</evidence>
<dbReference type="SMART" id="SM00382">
    <property type="entry name" value="AAA"/>
    <property type="match status" value="1"/>
</dbReference>
<evidence type="ECO:0000259" key="9">
    <source>
        <dbReference type="PROSITE" id="PS50893"/>
    </source>
</evidence>
<evidence type="ECO:0000256" key="5">
    <source>
        <dbReference type="ARBA" id="ARBA00022741"/>
    </source>
</evidence>
<dbReference type="GO" id="GO:0005524">
    <property type="term" value="F:ATP binding"/>
    <property type="evidence" value="ECO:0007669"/>
    <property type="project" value="UniProtKB-KW"/>
</dbReference>
<dbReference type="InterPro" id="IPR027417">
    <property type="entry name" value="P-loop_NTPase"/>
</dbReference>
<dbReference type="PANTHER" id="PTHR43297">
    <property type="entry name" value="OLIGOPEPTIDE TRANSPORT ATP-BINDING PROTEIN APPD"/>
    <property type="match status" value="1"/>
</dbReference>
<dbReference type="InterPro" id="IPR017871">
    <property type="entry name" value="ABC_transporter-like_CS"/>
</dbReference>
<dbReference type="PANTHER" id="PTHR43297:SF2">
    <property type="entry name" value="DIPEPTIDE TRANSPORT ATP-BINDING PROTEIN DPPD"/>
    <property type="match status" value="1"/>
</dbReference>
<dbReference type="PROSITE" id="PS00211">
    <property type="entry name" value="ABC_TRANSPORTER_1"/>
    <property type="match status" value="1"/>
</dbReference>
<name>A0ABU2LDU3_9ACTN</name>
<proteinExistence type="inferred from homology"/>
<evidence type="ECO:0000256" key="6">
    <source>
        <dbReference type="ARBA" id="ARBA00022840"/>
    </source>
</evidence>
<evidence type="ECO:0000256" key="7">
    <source>
        <dbReference type="ARBA" id="ARBA00023136"/>
    </source>
</evidence>
<comment type="subcellular location">
    <subcellularLocation>
        <location evidence="1">Cell membrane</location>
        <topology evidence="1">Peripheral membrane protein</topology>
    </subcellularLocation>
</comment>
<keyword evidence="7" id="KW-0472">Membrane</keyword>
<keyword evidence="4" id="KW-1003">Cell membrane</keyword>
<dbReference type="NCBIfam" id="TIGR01727">
    <property type="entry name" value="oligo_HPY"/>
    <property type="match status" value="1"/>
</dbReference>
<protein>
    <submittedName>
        <fullName evidence="10">ABC transporter ATP-binding protein</fullName>
    </submittedName>
</protein>
<feature type="region of interest" description="Disordered" evidence="8">
    <location>
        <begin position="384"/>
        <end position="409"/>
    </location>
</feature>
<feature type="compositionally biased region" description="Low complexity" evidence="8">
    <location>
        <begin position="384"/>
        <end position="401"/>
    </location>
</feature>
<evidence type="ECO:0000313" key="11">
    <source>
        <dbReference type="Proteomes" id="UP001183388"/>
    </source>
</evidence>